<dbReference type="InterPro" id="IPR036640">
    <property type="entry name" value="ABC1_TM_sf"/>
</dbReference>
<dbReference type="KEGG" id="pus:CKA81_05800"/>
<evidence type="ECO:0000313" key="12">
    <source>
        <dbReference type="EMBL" id="QAA93398.1"/>
    </source>
</evidence>
<accession>A0A410GAS7</accession>
<evidence type="ECO:0000259" key="11">
    <source>
        <dbReference type="PROSITE" id="PS50929"/>
    </source>
</evidence>
<name>A0A410GAS7_9BURK</name>
<evidence type="ECO:0000259" key="10">
    <source>
        <dbReference type="PROSITE" id="PS50893"/>
    </source>
</evidence>
<dbReference type="Gene3D" id="1.20.1560.10">
    <property type="entry name" value="ABC transporter type 1, transmembrane domain"/>
    <property type="match status" value="1"/>
</dbReference>
<evidence type="ECO:0000313" key="13">
    <source>
        <dbReference type="Proteomes" id="UP000283474"/>
    </source>
</evidence>
<feature type="transmembrane region" description="Helical" evidence="9">
    <location>
        <begin position="254"/>
        <end position="272"/>
    </location>
</feature>
<dbReference type="InterPro" id="IPR003439">
    <property type="entry name" value="ABC_transporter-like_ATP-bd"/>
</dbReference>
<dbReference type="FunFam" id="3.40.50.300:FF:000287">
    <property type="entry name" value="Multidrug ABC transporter ATP-binding protein"/>
    <property type="match status" value="1"/>
</dbReference>
<dbReference type="PROSITE" id="PS50893">
    <property type="entry name" value="ABC_TRANSPORTER_2"/>
    <property type="match status" value="1"/>
</dbReference>
<dbReference type="SUPFAM" id="SSF90123">
    <property type="entry name" value="ABC transporter transmembrane region"/>
    <property type="match status" value="1"/>
</dbReference>
<dbReference type="OrthoDB" id="8554730at2"/>
<sequence>MAVSSRSVPNRPWPFLLKYLKLRRWQFGTLAVLVVSAGTCAVAVQYGMKLVVDAMVTTDRVAAQVWPPLLMFLGLIALENILWRCSGWLGCRAIVATGADVRVDLFQHMIGHPMRYFAKHLSGSLSSRITATAGSTGAILSRLIWNITPPAVDFIGAVVVLTLVDYRMSLALVAFVAIVASIIIAFGIRGRALHRAYGQEAAVVGGELVDTVTNVWAVKAFSARERERQRLASAIGIEARAQRKSWMYLEKARVIHDVCLWIMAGTMLIWALRAWQSGSVSAGDVVLVSALTFRILHGSRDLALALVEMSQEFGIVAEMLEVIGERHAISDAPGALPVQPTQGRIEFRNVTFRYPDSKKPVFQHLDLVIPPGQKLGLAGPSGGGKSTLLALIQRLDDVQHGEILIDGVPVSAMSQDSLRAGIAVVPQDISLFRRSVMENIRYSRPDASDEDVYAAARHAQCDAFIRRLRHGYDTIIGERGATLSGGQRQRLGIARAFLKDAPVLILDEATAALDTKSERAVQRALQNLISGRTVIAVAHRLSTLSQFDRIVMLSEGKIMEDGSPEELLARDGLFSSLWNAQSGMGRVSA</sequence>
<keyword evidence="3" id="KW-1003">Cell membrane</keyword>
<keyword evidence="13" id="KW-1185">Reference proteome</keyword>
<dbReference type="EMBL" id="CP022987">
    <property type="protein sequence ID" value="QAA93398.1"/>
    <property type="molecule type" value="Genomic_DNA"/>
</dbReference>
<evidence type="ECO:0000256" key="2">
    <source>
        <dbReference type="ARBA" id="ARBA00022448"/>
    </source>
</evidence>
<dbReference type="PANTHER" id="PTHR43394:SF1">
    <property type="entry name" value="ATP-BINDING CASSETTE SUB-FAMILY B MEMBER 10, MITOCHONDRIAL"/>
    <property type="match status" value="1"/>
</dbReference>
<dbReference type="PROSITE" id="PS50929">
    <property type="entry name" value="ABC_TM1F"/>
    <property type="match status" value="1"/>
</dbReference>
<dbReference type="InterPro" id="IPR039421">
    <property type="entry name" value="Type_1_exporter"/>
</dbReference>
<dbReference type="InterPro" id="IPR017871">
    <property type="entry name" value="ABC_transporter-like_CS"/>
</dbReference>
<evidence type="ECO:0000256" key="6">
    <source>
        <dbReference type="ARBA" id="ARBA00022840"/>
    </source>
</evidence>
<keyword evidence="2" id="KW-0813">Transport</keyword>
<reference evidence="12 13" key="1">
    <citation type="submission" date="2017-08" db="EMBL/GenBank/DDBJ databases">
        <authorList>
            <person name="Park S.-J."/>
            <person name="Kim H."/>
        </authorList>
    </citation>
    <scope>NUCLEOTIDE SEQUENCE [LARGE SCALE GENOMIC DNA]</scope>
    <source>
        <strain evidence="13">ye3</strain>
    </source>
</reference>
<comment type="subcellular location">
    <subcellularLocation>
        <location evidence="1">Cell membrane</location>
        <topology evidence="1">Multi-pass membrane protein</topology>
    </subcellularLocation>
</comment>
<keyword evidence="6" id="KW-0067">ATP-binding</keyword>
<dbReference type="SUPFAM" id="SSF52540">
    <property type="entry name" value="P-loop containing nucleoside triphosphate hydrolases"/>
    <property type="match status" value="1"/>
</dbReference>
<dbReference type="PROSITE" id="PS00211">
    <property type="entry name" value="ABC_TRANSPORTER_1"/>
    <property type="match status" value="1"/>
</dbReference>
<dbReference type="GO" id="GO:0015421">
    <property type="term" value="F:ABC-type oligopeptide transporter activity"/>
    <property type="evidence" value="ECO:0007669"/>
    <property type="project" value="TreeGrafter"/>
</dbReference>
<keyword evidence="7 9" id="KW-1133">Transmembrane helix</keyword>
<dbReference type="InterPro" id="IPR003593">
    <property type="entry name" value="AAA+_ATPase"/>
</dbReference>
<feature type="transmembrane region" description="Helical" evidence="9">
    <location>
        <begin position="66"/>
        <end position="83"/>
    </location>
</feature>
<feature type="transmembrane region" description="Helical" evidence="9">
    <location>
        <begin position="27"/>
        <end position="46"/>
    </location>
</feature>
<evidence type="ECO:0000256" key="3">
    <source>
        <dbReference type="ARBA" id="ARBA00022475"/>
    </source>
</evidence>
<dbReference type="InterPro" id="IPR011527">
    <property type="entry name" value="ABC1_TM_dom"/>
</dbReference>
<feature type="domain" description="ABC transmembrane type-1" evidence="11">
    <location>
        <begin position="30"/>
        <end position="311"/>
    </location>
</feature>
<dbReference type="GO" id="GO:0016887">
    <property type="term" value="F:ATP hydrolysis activity"/>
    <property type="evidence" value="ECO:0007669"/>
    <property type="project" value="InterPro"/>
</dbReference>
<gene>
    <name evidence="12" type="ORF">CKA81_05800</name>
</gene>
<protein>
    <submittedName>
        <fullName evidence="12">ABC transporter</fullName>
    </submittedName>
</protein>
<dbReference type="Pfam" id="PF00005">
    <property type="entry name" value="ABC_tran"/>
    <property type="match status" value="1"/>
</dbReference>
<keyword evidence="8 9" id="KW-0472">Membrane</keyword>
<evidence type="ECO:0000256" key="9">
    <source>
        <dbReference type="SAM" id="Phobius"/>
    </source>
</evidence>
<evidence type="ECO:0000256" key="4">
    <source>
        <dbReference type="ARBA" id="ARBA00022692"/>
    </source>
</evidence>
<evidence type="ECO:0000256" key="7">
    <source>
        <dbReference type="ARBA" id="ARBA00022989"/>
    </source>
</evidence>
<keyword evidence="5" id="KW-0547">Nucleotide-binding</keyword>
<dbReference type="PANTHER" id="PTHR43394">
    <property type="entry name" value="ATP-DEPENDENT PERMEASE MDL1, MITOCHONDRIAL"/>
    <property type="match status" value="1"/>
</dbReference>
<dbReference type="Pfam" id="PF00664">
    <property type="entry name" value="ABC_membrane"/>
    <property type="match status" value="1"/>
</dbReference>
<organism evidence="12 13">
    <name type="scientific">Pollutimonas thiosulfatoxidans</name>
    <dbReference type="NCBI Taxonomy" id="2028345"/>
    <lineage>
        <taxon>Bacteria</taxon>
        <taxon>Pseudomonadati</taxon>
        <taxon>Pseudomonadota</taxon>
        <taxon>Betaproteobacteria</taxon>
        <taxon>Burkholderiales</taxon>
        <taxon>Alcaligenaceae</taxon>
        <taxon>Pollutimonas</taxon>
    </lineage>
</organism>
<dbReference type="AlphaFoldDB" id="A0A410GAS7"/>
<feature type="domain" description="ABC transporter" evidence="10">
    <location>
        <begin position="345"/>
        <end position="580"/>
    </location>
</feature>
<feature type="transmembrane region" description="Helical" evidence="9">
    <location>
        <begin position="170"/>
        <end position="188"/>
    </location>
</feature>
<dbReference type="GO" id="GO:0005524">
    <property type="term" value="F:ATP binding"/>
    <property type="evidence" value="ECO:0007669"/>
    <property type="project" value="UniProtKB-KW"/>
</dbReference>
<feature type="transmembrane region" description="Helical" evidence="9">
    <location>
        <begin position="143"/>
        <end position="164"/>
    </location>
</feature>
<dbReference type="GO" id="GO:0005886">
    <property type="term" value="C:plasma membrane"/>
    <property type="evidence" value="ECO:0007669"/>
    <property type="project" value="UniProtKB-SubCell"/>
</dbReference>
<dbReference type="Proteomes" id="UP000283474">
    <property type="component" value="Chromosome"/>
</dbReference>
<evidence type="ECO:0000256" key="1">
    <source>
        <dbReference type="ARBA" id="ARBA00004651"/>
    </source>
</evidence>
<dbReference type="SMART" id="SM00382">
    <property type="entry name" value="AAA"/>
    <property type="match status" value="1"/>
</dbReference>
<evidence type="ECO:0000256" key="5">
    <source>
        <dbReference type="ARBA" id="ARBA00022741"/>
    </source>
</evidence>
<keyword evidence="4 9" id="KW-0812">Transmembrane</keyword>
<dbReference type="InterPro" id="IPR027417">
    <property type="entry name" value="P-loop_NTPase"/>
</dbReference>
<dbReference type="Gene3D" id="3.40.50.300">
    <property type="entry name" value="P-loop containing nucleotide triphosphate hydrolases"/>
    <property type="match status" value="1"/>
</dbReference>
<proteinExistence type="predicted"/>
<evidence type="ECO:0000256" key="8">
    <source>
        <dbReference type="ARBA" id="ARBA00023136"/>
    </source>
</evidence>
<dbReference type="CDD" id="cd07346">
    <property type="entry name" value="ABC_6TM_exporters"/>
    <property type="match status" value="1"/>
</dbReference>